<dbReference type="Bgee" id="WBGene00015586">
    <property type="expression patterns" value="Expressed in embryo and 3 other cell types or tissues"/>
</dbReference>
<dbReference type="Proteomes" id="UP000001940">
    <property type="component" value="Chromosome X"/>
</dbReference>
<dbReference type="PaxDb" id="6239-C08A9.6"/>
<evidence type="ECO:0000256" key="1">
    <source>
        <dbReference type="SAM" id="MobiDB-lite"/>
    </source>
</evidence>
<name>Q17809_CAEEL</name>
<dbReference type="eggNOG" id="ENOG502THNA">
    <property type="taxonomic scope" value="Eukaryota"/>
</dbReference>
<dbReference type="STRING" id="6239.C08A9.6.1"/>
<dbReference type="OMA" id="CIETHKM"/>
<protein>
    <submittedName>
        <fullName evidence="2">Myb_DNA-bind_3 domain-containing protein</fullName>
    </submittedName>
</protein>
<sequence length="344" mass="39898">MMNPKEEPRPFSIVPLPRPPRPTTPLPPISHCITMADYLLLENTKFHKTATRAPKIKKVLLSLLKDRPEIWDRKAQFSAKNWQNLGVEVYERTGYIVRSNDLHKMLRTAKVVLKNKLRTCIGIKKLDRAATETELWKWEYYPHFIYYRETLGHFEANLRGEPWDGEAHIDDDDDDIIYEGYWEADKNSSKLTSETQDSVDETIVEEVPLEPDTNVFDREEEVVTFRRPEAFARAVDNHFGPPTEHLPDSSAKIYSTNIKSASCAPESTEPPKSDNSAQHIGEQVHRLFAQYPERSKLFRETLFKTILALEEPEYEHAAEVFTDLAQSETAKRRRRSEATWQNGQ</sequence>
<proteinExistence type="predicted"/>
<dbReference type="HOGENOM" id="CLU_072670_0_0_1"/>
<dbReference type="AGR" id="WB:WBGene00015586"/>
<dbReference type="PhylomeDB" id="Q17809"/>
<organism evidence="2 3">
    <name type="scientific">Caenorhabditis elegans</name>
    <dbReference type="NCBI Taxonomy" id="6239"/>
    <lineage>
        <taxon>Eukaryota</taxon>
        <taxon>Metazoa</taxon>
        <taxon>Ecdysozoa</taxon>
        <taxon>Nematoda</taxon>
        <taxon>Chromadorea</taxon>
        <taxon>Rhabditida</taxon>
        <taxon>Rhabditina</taxon>
        <taxon>Rhabditomorpha</taxon>
        <taxon>Rhabditoidea</taxon>
        <taxon>Rhabditidae</taxon>
        <taxon>Peloderinae</taxon>
        <taxon>Caenorhabditis</taxon>
    </lineage>
</organism>
<reference evidence="2 3" key="1">
    <citation type="journal article" date="1998" name="Science">
        <title>Genome sequence of the nematode C. elegans: a platform for investigating biology.</title>
        <authorList>
            <consortium name="The C. elegans sequencing consortium"/>
            <person name="Sulson J.E."/>
            <person name="Waterston R."/>
        </authorList>
    </citation>
    <scope>NUCLEOTIDE SEQUENCE [LARGE SCALE GENOMIC DNA]</scope>
    <source>
        <strain evidence="2 3">Bristol N2</strain>
    </source>
</reference>
<dbReference type="UCSC" id="C08A9.6">
    <property type="organism name" value="c. elegans"/>
</dbReference>
<dbReference type="FunCoup" id="Q17809">
    <property type="interactions" value="1301"/>
</dbReference>
<dbReference type="Pfam" id="PF03353">
    <property type="entry name" value="Lin-8"/>
    <property type="match status" value="1"/>
</dbReference>
<dbReference type="PANTHER" id="PTHR32020:SF3">
    <property type="entry name" value="ARID DOMAIN-CONTAINING PROTEIN-RELATED"/>
    <property type="match status" value="1"/>
</dbReference>
<accession>Q17809</accession>
<gene>
    <name evidence="2 4" type="primary">lido-1</name>
    <name evidence="4" type="ORF">C08A9.6</name>
    <name evidence="2" type="ORF">CELE_C08A9.6</name>
</gene>
<dbReference type="AlphaFoldDB" id="Q17809"/>
<dbReference type="RefSeq" id="NP_510765.1">
    <property type="nucleotide sequence ID" value="NM_078364.6"/>
</dbReference>
<evidence type="ECO:0000313" key="2">
    <source>
        <dbReference type="EMBL" id="CCD63615.1"/>
    </source>
</evidence>
<dbReference type="GO" id="GO:0005634">
    <property type="term" value="C:nucleus"/>
    <property type="evidence" value="ECO:0000318"/>
    <property type="project" value="GO_Central"/>
</dbReference>
<dbReference type="KEGG" id="cel:CELE_C08A9.6"/>
<dbReference type="InParanoid" id="Q17809"/>
<dbReference type="InterPro" id="IPR005020">
    <property type="entry name" value="LIN-8"/>
</dbReference>
<evidence type="ECO:0000313" key="3">
    <source>
        <dbReference type="Proteomes" id="UP000001940"/>
    </source>
</evidence>
<dbReference type="CTD" id="181749"/>
<feature type="region of interest" description="Disordered" evidence="1">
    <location>
        <begin position="1"/>
        <end position="22"/>
    </location>
</feature>
<keyword evidence="3" id="KW-1185">Reference proteome</keyword>
<dbReference type="GeneID" id="181749"/>
<dbReference type="PANTHER" id="PTHR32020">
    <property type="entry name" value="LIN-8 DOMAIN CONTAINING-RELATED"/>
    <property type="match status" value="1"/>
</dbReference>
<dbReference type="EMBL" id="BX284606">
    <property type="protein sequence ID" value="CCD63615.1"/>
    <property type="molecule type" value="Genomic_DNA"/>
</dbReference>
<evidence type="ECO:0000313" key="4">
    <source>
        <dbReference type="WormBase" id="C08A9.6"/>
    </source>
</evidence>
<dbReference type="OrthoDB" id="5853305at2759"/>
<dbReference type="WormBase" id="C08A9.6">
    <property type="protein sequence ID" value="CE06788"/>
    <property type="gene ID" value="WBGene00015586"/>
    <property type="gene designation" value="lido-1"/>
</dbReference>
<dbReference type="PIR" id="T15457">
    <property type="entry name" value="T15457"/>
</dbReference>